<dbReference type="Proteomes" id="UP001172102">
    <property type="component" value="Unassembled WGS sequence"/>
</dbReference>
<feature type="transmembrane region" description="Helical" evidence="2">
    <location>
        <begin position="687"/>
        <end position="707"/>
    </location>
</feature>
<evidence type="ECO:0000256" key="1">
    <source>
        <dbReference type="SAM" id="MobiDB-lite"/>
    </source>
</evidence>
<keyword evidence="2" id="KW-1133">Transmembrane helix</keyword>
<evidence type="ECO:0000256" key="2">
    <source>
        <dbReference type="SAM" id="Phobius"/>
    </source>
</evidence>
<feature type="transmembrane region" description="Helical" evidence="2">
    <location>
        <begin position="650"/>
        <end position="667"/>
    </location>
</feature>
<gene>
    <name evidence="3" type="ORF">B0H67DRAFT_549926</name>
</gene>
<dbReference type="Pfam" id="PF11915">
    <property type="entry name" value="DUF3433"/>
    <property type="match status" value="2"/>
</dbReference>
<keyword evidence="2" id="KW-0472">Membrane</keyword>
<proteinExistence type="predicted"/>
<name>A0AA40E143_9PEZI</name>
<dbReference type="PANTHER" id="PTHR37544">
    <property type="entry name" value="SPRAY-RELATED"/>
    <property type="match status" value="1"/>
</dbReference>
<feature type="transmembrane region" description="Helical" evidence="2">
    <location>
        <begin position="89"/>
        <end position="107"/>
    </location>
</feature>
<keyword evidence="2" id="KW-0812">Transmembrane</keyword>
<evidence type="ECO:0000313" key="3">
    <source>
        <dbReference type="EMBL" id="KAK0724054.1"/>
    </source>
</evidence>
<dbReference type="InterPro" id="IPR021840">
    <property type="entry name" value="DUF3433"/>
</dbReference>
<feature type="transmembrane region" description="Helical" evidence="2">
    <location>
        <begin position="526"/>
        <end position="549"/>
    </location>
</feature>
<feature type="region of interest" description="Disordered" evidence="1">
    <location>
        <begin position="1210"/>
        <end position="1261"/>
    </location>
</feature>
<dbReference type="AlphaFoldDB" id="A0AA40E143"/>
<protein>
    <submittedName>
        <fullName evidence="3">Uncharacterized protein</fullName>
    </submittedName>
</protein>
<accession>A0AA40E143</accession>
<feature type="region of interest" description="Disordered" evidence="1">
    <location>
        <begin position="987"/>
        <end position="1009"/>
    </location>
</feature>
<organism evidence="3 4">
    <name type="scientific">Lasiosphaeris hirsuta</name>
    <dbReference type="NCBI Taxonomy" id="260670"/>
    <lineage>
        <taxon>Eukaryota</taxon>
        <taxon>Fungi</taxon>
        <taxon>Dikarya</taxon>
        <taxon>Ascomycota</taxon>
        <taxon>Pezizomycotina</taxon>
        <taxon>Sordariomycetes</taxon>
        <taxon>Sordariomycetidae</taxon>
        <taxon>Sordariales</taxon>
        <taxon>Lasiosphaeriaceae</taxon>
        <taxon>Lasiosphaeris</taxon>
    </lineage>
</organism>
<reference evidence="3" key="1">
    <citation type="submission" date="2023-06" db="EMBL/GenBank/DDBJ databases">
        <title>Genome-scale phylogeny and comparative genomics of the fungal order Sordariales.</title>
        <authorList>
            <consortium name="Lawrence Berkeley National Laboratory"/>
            <person name="Hensen N."/>
            <person name="Bonometti L."/>
            <person name="Westerberg I."/>
            <person name="Brannstrom I.O."/>
            <person name="Guillou S."/>
            <person name="Cros-Aarteil S."/>
            <person name="Calhoun S."/>
            <person name="Haridas S."/>
            <person name="Kuo A."/>
            <person name="Mondo S."/>
            <person name="Pangilinan J."/>
            <person name="Riley R."/>
            <person name="Labutti K."/>
            <person name="Andreopoulos B."/>
            <person name="Lipzen A."/>
            <person name="Chen C."/>
            <person name="Yanf M."/>
            <person name="Daum C."/>
            <person name="Ng V."/>
            <person name="Clum A."/>
            <person name="Steindorff A."/>
            <person name="Ohm R."/>
            <person name="Martin F."/>
            <person name="Silar P."/>
            <person name="Natvig D."/>
            <person name="Lalanne C."/>
            <person name="Gautier V."/>
            <person name="Ament-Velasquez S.L."/>
            <person name="Kruys A."/>
            <person name="Hutchinson M.I."/>
            <person name="Powell A.J."/>
            <person name="Barry K."/>
            <person name="Miller A.N."/>
            <person name="Grigoriev I.V."/>
            <person name="Debuchy R."/>
            <person name="Gladieux P."/>
            <person name="Thoren M.H."/>
            <person name="Johannesson H."/>
        </authorList>
    </citation>
    <scope>NUCLEOTIDE SEQUENCE</scope>
    <source>
        <strain evidence="3">SMH4607-1</strain>
    </source>
</reference>
<feature type="transmembrane region" description="Helical" evidence="2">
    <location>
        <begin position="156"/>
        <end position="183"/>
    </location>
</feature>
<sequence length="1261" mass="137177">MTTESGAPVTPTHESPEQQQLFQQEHQQEHESPLQPLIDTRLSWRPFYLRRAVVLAFATAFAAILIAIEVLLALSDKNDGLGTGNRSQQYLWAYGPTALLTIVSALWGRTEYQSKVAAPWIQLSRLNKAASQTLLLDYLADWQPYSAVKAFRNGDYVVSIAATVSMVLKMLIVLSTGLISLSWTTVTRDSYPLTVQDAFVGKLGPLQGDIGWYTLLGVVDGNLSYPAGLSEDYAFQSTGAEGLPGTAETRAVVDGFENSLDCEPAGFSLEYGEPWEVHRNLLMRFSLTSTGCNVTGWESRGPYKNSGEQCNGGYEDSRNCTMPIARFEPVQCDGVEGEAGRRMLPLFANTTWFEDFSKNYTDGRGVTWPTYNMSIPASAQLLCVPTYSIGPVEVVSNRSSQRVRPVPGGAKRTLESVNAWSIMDAYLENLYTPASQSEGLSSSYSGNFSGITLSYDYAMLYALRTSLPPDIPATNLYDPAFLQGLITDHYRQAAAPIVKSNLMQPTEVQITGSMVMDGDRIVVRTWAAQTMAALTGFCLIMAAVASFLVPRKGLLPQGPSTIPGLASMLVNSPDLSEALRLCGDADGKSLGRILQSSAFQSGVASDPISGQPCFVIRNTQRKNSPDMDKAWPQFRSLHAHPLIFHPATRTALSLVLCGLIIALELLLRKSNKDQGLGDAGDDAYIHYTWTAIPAIAFGLLSITISAMDFKTRSLAPYAALQQPVDTRQFMSLDFLDMSMPRAIWREARLVNIGTLAITIAFLIASFFTTFSASLFRAQSLPIVSSALLRVNSSFDPELNGISDYTTGMRASLILENNASYPKFTHGDMAFLQLLPPLSTDLDPQLDAENLVTEAVVPAVRGRMECRDYDGSQIQINHTTGYNDLGRNDPLGVSIDGESCGRIPGDEYLSWRHDAVISTYPNMTYFGAAKQTWYVNADHEIRGCSDLLYIWGRMDNSTTPQITHIAAMGCNVSFEALDVATTFVGPSLDMDPTRPPRPLTETVRPSSVPPRSPYFSAQEWIYHSLAAMPSGADNLDAFFSTLVTSRWALPRPLLGAPAAAPAVRDAIKLHHGIILAQLLNVHRLPANETNATLADPRLGDSEAELVINATITEPDARRRVIQDGVATRIMQATLGATLVLLVVNWVWNRDGDAVLGGSPTSVAVGMALVCGGNLLEVLPSGAEWIRNKEMETALAGGGKTSFWMGWGKVEDEEGRERGGENEGGVSRFGIFRIPGDDDMSDGESGALEGREGRGSSHIGLSI</sequence>
<feature type="transmembrane region" description="Helical" evidence="2">
    <location>
        <begin position="52"/>
        <end position="74"/>
    </location>
</feature>
<dbReference type="PANTHER" id="PTHR37544:SF3">
    <property type="entry name" value="SPRAY"/>
    <property type="match status" value="1"/>
</dbReference>
<feature type="transmembrane region" description="Helical" evidence="2">
    <location>
        <begin position="749"/>
        <end position="775"/>
    </location>
</feature>
<comment type="caution">
    <text evidence="3">The sequence shown here is derived from an EMBL/GenBank/DDBJ whole genome shotgun (WGS) entry which is preliminary data.</text>
</comment>
<feature type="region of interest" description="Disordered" evidence="1">
    <location>
        <begin position="1"/>
        <end position="30"/>
    </location>
</feature>
<dbReference type="EMBL" id="JAUKUA010000002">
    <property type="protein sequence ID" value="KAK0724054.1"/>
    <property type="molecule type" value="Genomic_DNA"/>
</dbReference>
<keyword evidence="4" id="KW-1185">Reference proteome</keyword>
<evidence type="ECO:0000313" key="4">
    <source>
        <dbReference type="Proteomes" id="UP001172102"/>
    </source>
</evidence>